<reference evidence="6 7" key="1">
    <citation type="submission" date="2020-07" db="EMBL/GenBank/DDBJ databases">
        <title>Fungal Genomes of the International Space Station.</title>
        <authorList>
            <person name="Seuylemezian A."/>
            <person name="Singh N.K."/>
            <person name="Wood J."/>
            <person name="Venkateswaran K."/>
        </authorList>
    </citation>
    <scope>NUCLEOTIDE SEQUENCE [LARGE SCALE GENOMIC DNA]</scope>
    <source>
        <strain evidence="6 7">PL-B2</strain>
    </source>
</reference>
<dbReference type="InterPro" id="IPR050773">
    <property type="entry name" value="CbxX/CfxQ_RuBisCO_ESX"/>
</dbReference>
<dbReference type="PANTHER" id="PTHR43392">
    <property type="entry name" value="AAA-TYPE ATPASE FAMILY PROTEIN / ANKYRIN REPEAT FAMILY PROTEIN"/>
    <property type="match status" value="1"/>
</dbReference>
<proteinExistence type="inferred from homology"/>
<organism evidence="6 7">
    <name type="scientific">Mesobacillus maritimus</name>
    <dbReference type="NCBI Taxonomy" id="1643336"/>
    <lineage>
        <taxon>Bacteria</taxon>
        <taxon>Bacillati</taxon>
        <taxon>Bacillota</taxon>
        <taxon>Bacilli</taxon>
        <taxon>Bacillales</taxon>
        <taxon>Bacillaceae</taxon>
        <taxon>Mesobacillus</taxon>
    </lineage>
</organism>
<feature type="domain" description="AAA+ ATPase" evidence="5">
    <location>
        <begin position="712"/>
        <end position="849"/>
    </location>
</feature>
<evidence type="ECO:0000313" key="6">
    <source>
        <dbReference type="EMBL" id="MBY0098755.1"/>
    </source>
</evidence>
<dbReference type="SUPFAM" id="SSF52540">
    <property type="entry name" value="P-loop containing nucleoside triphosphate hydrolases"/>
    <property type="match status" value="4"/>
</dbReference>
<evidence type="ECO:0000259" key="5">
    <source>
        <dbReference type="SMART" id="SM00382"/>
    </source>
</evidence>
<dbReference type="Proteomes" id="UP000769780">
    <property type="component" value="Unassembled WGS sequence"/>
</dbReference>
<comment type="caution">
    <text evidence="6">The sequence shown here is derived from an EMBL/GenBank/DDBJ whole genome shotgun (WGS) entry which is preliminary data.</text>
</comment>
<feature type="domain" description="AAA+ ATPase" evidence="5">
    <location>
        <begin position="983"/>
        <end position="1121"/>
    </location>
</feature>
<dbReference type="InterPro" id="IPR003593">
    <property type="entry name" value="AAA+_ATPase"/>
</dbReference>
<keyword evidence="2" id="KW-0547">Nucleotide-binding</keyword>
<gene>
    <name evidence="6" type="ORF">H0185_18480</name>
</gene>
<dbReference type="Gene3D" id="1.10.8.60">
    <property type="match status" value="3"/>
</dbReference>
<sequence length="1204" mass="136109">MNWNVKEILQFLFPEWQVIRSIKKNGWINKEGVTAKTAIRPTQHVRQNQGTKPIPMPTRSEGNPAVRYQSTVPQASREEKRPALKGEGLERAFQLIRSEMARKMIGQKRYLDELCLAFKRPFVTGMSKNKPKNALVLFGHPGSGRRQSILLMAELLKQQSLVKHETVSMMDLSSYTTDSEFQLFLTDLYKCLYAKSDVVLFENMDKAPSRVLDAIAQLTTSGSYALPARYIMDKNKLVEATGALLQQSISEIYANGKYFVFLYEKSEQSLLDVTGSEMIGAMGDLVHMAPYTDEEIKQLAERALIQLQEKGRSQLLMGLEWSDGVISYIAGKFSDSTGIAGLGLVVEQEIYKPLAEYKLRNPQNDSIPVHLMLTDVRITAQIHQEIIPLHHYVRDTNQTGIEQIKKELDRIIGLKQVKDYVLQLEDHVKVQKLRQSRGMKNARISMHMVFTGNPGTGKTTIARIVAKYLKAIGVLSTGQLREVSRADLVGEYVGQTARLTNDVIKSALGGVLFIDEAYALYRNEHDTFGVEAIDTLVKGMEDHRDDLVVILAGYSKEMEKFLQANPGLKSRFPNFIHFPDYTSEEMWEMTHMIAKQKGYTIAESCQKPLIQFYDKSQIKGKNDSGNGRLVRNTIEAAMLNQSQRLIHEQDADINELTYEDFKFDETTSFDLEANLAPIIGLEHVKDFVRNQYHFLIAQEKRRNAGLKVDTSQTLHMIFSGNPGTGKTTIARIVANMFKEMELLKSGHLVEVDSGGLTGQYAGQTAKKTEEVFRSALGGVLFIDEAYALATSGGSYGMEAINTLVKLMEDFREDIVVILAGYEKEMDEFLQVNTGLESRFPHRIHFPDYSPTELFEIAKIQISYKGFLLAHEAESVLLAEITKKHRGTIGDSGNGRMVRNFIEEVTRNQSVRIAVNDVPVEELNVILPTDIKPTERILKNFDLETELASIIGLDEVKNYIRSLQARLRLEQERKNFGLRVDETQTMHMIFQGNPGTGKTMMARIVAHVLYNLGVIQTNTLVETDRAGLVAGYVGQTAMKTKEVMMKAMDGVLFIDEAYALAQGGQNDFGKEAIDTLVKLMDDHRDRLVVILAGYREDMDHFLNLNPGLRSRFPHIIDFPDYSPNELMEIAEKFYEEKGFVLTEEAKDKLMGIFQHVSSMDHFGNGRYVRNLYEKSLNNQASRLSKVKQLTEEILTAIHAEDIEEV</sequence>
<accession>A0ABS7K957</accession>
<dbReference type="InterPro" id="IPR041627">
    <property type="entry name" value="AAA_lid_6"/>
</dbReference>
<dbReference type="InterPro" id="IPR027417">
    <property type="entry name" value="P-loop_NTPase"/>
</dbReference>
<dbReference type="Gene3D" id="3.40.50.300">
    <property type="entry name" value="P-loop containing nucleotide triphosphate hydrolases"/>
    <property type="match status" value="4"/>
</dbReference>
<dbReference type="SMART" id="SM00382">
    <property type="entry name" value="AAA"/>
    <property type="match status" value="3"/>
</dbReference>
<dbReference type="PRINTS" id="PR00819">
    <property type="entry name" value="CBXCFQXSUPER"/>
</dbReference>
<dbReference type="Pfam" id="PF17866">
    <property type="entry name" value="AAA_lid_6"/>
    <property type="match status" value="3"/>
</dbReference>
<comment type="similarity">
    <text evidence="1">Belongs to the CbxX/CfxQ family.</text>
</comment>
<name>A0ABS7K957_9BACI</name>
<evidence type="ECO:0000256" key="4">
    <source>
        <dbReference type="SAM" id="MobiDB-lite"/>
    </source>
</evidence>
<evidence type="ECO:0000256" key="1">
    <source>
        <dbReference type="ARBA" id="ARBA00010378"/>
    </source>
</evidence>
<dbReference type="CDD" id="cd19481">
    <property type="entry name" value="RecA-like_protease"/>
    <property type="match status" value="1"/>
</dbReference>
<evidence type="ECO:0000256" key="2">
    <source>
        <dbReference type="ARBA" id="ARBA00022741"/>
    </source>
</evidence>
<dbReference type="EMBL" id="JACWFH010000027">
    <property type="protein sequence ID" value="MBY0098755.1"/>
    <property type="molecule type" value="Genomic_DNA"/>
</dbReference>
<dbReference type="Pfam" id="PF00004">
    <property type="entry name" value="AAA"/>
    <property type="match status" value="3"/>
</dbReference>
<protein>
    <submittedName>
        <fullName evidence="6">AAA family ATPase</fullName>
    </submittedName>
</protein>
<feature type="region of interest" description="Disordered" evidence="4">
    <location>
        <begin position="45"/>
        <end position="83"/>
    </location>
</feature>
<dbReference type="InterPro" id="IPR003959">
    <property type="entry name" value="ATPase_AAA_core"/>
</dbReference>
<dbReference type="PANTHER" id="PTHR43392:SF2">
    <property type="entry name" value="AAA-TYPE ATPASE FAMILY PROTEIN _ ANKYRIN REPEAT FAMILY PROTEIN"/>
    <property type="match status" value="1"/>
</dbReference>
<evidence type="ECO:0000256" key="3">
    <source>
        <dbReference type="ARBA" id="ARBA00022840"/>
    </source>
</evidence>
<dbReference type="CDD" id="cd00009">
    <property type="entry name" value="AAA"/>
    <property type="match status" value="2"/>
</dbReference>
<keyword evidence="7" id="KW-1185">Reference proteome</keyword>
<feature type="domain" description="AAA+ ATPase" evidence="5">
    <location>
        <begin position="444"/>
        <end position="582"/>
    </location>
</feature>
<dbReference type="InterPro" id="IPR000641">
    <property type="entry name" value="CbxX/CfxQ"/>
</dbReference>
<keyword evidence="3" id="KW-0067">ATP-binding</keyword>
<dbReference type="RefSeq" id="WP_221874976.1">
    <property type="nucleotide sequence ID" value="NZ_JACWFH010000027.1"/>
</dbReference>
<evidence type="ECO:0000313" key="7">
    <source>
        <dbReference type="Proteomes" id="UP000769780"/>
    </source>
</evidence>